<sequence>MSGVVSSVPTVSDTGSRLTAFSISVTVPSSGRTTYSFSLEWDKKRSQDMLTPRLFSASPDFSEQKTVKDSISSRTLPPSSEVVEEDRHSGSLLKKKASSQESKEKEDDKMKAEENFDAKHDKDELVRERRFKRNRNKKKKHRHERAKSASFRSNSYKNKMNETNLTNGQYENLNLSSFARSARNQHLHSHRSVETRTSTGSLEDCNRLVGVKLYLRLFRPDGEIQERIFTGEMINISTVLDMLRFLLRNVKLPLTEHTFGRLFLFRDEFNGGRIDELAYNTYRHMTLEEIEPQKDEHIFMLDLTDTFVDRPLPDAHRGRSWNV</sequence>
<keyword evidence="3" id="KW-1185">Reference proteome</keyword>
<proteinExistence type="predicted"/>
<feature type="compositionally biased region" description="Polar residues" evidence="1">
    <location>
        <begin position="69"/>
        <end position="78"/>
    </location>
</feature>
<dbReference type="EMBL" id="JPKZ01001740">
    <property type="protein sequence ID" value="KHN80455.1"/>
    <property type="molecule type" value="Genomic_DNA"/>
</dbReference>
<reference evidence="2 3" key="1">
    <citation type="submission" date="2014-11" db="EMBL/GenBank/DDBJ databases">
        <title>Genetic blueprint of the zoonotic pathogen Toxocara canis.</title>
        <authorList>
            <person name="Zhu X.-Q."/>
            <person name="Korhonen P.K."/>
            <person name="Cai H."/>
            <person name="Young N.D."/>
            <person name="Nejsum P."/>
            <person name="von Samson-Himmelstjerna G."/>
            <person name="Boag P.R."/>
            <person name="Tan P."/>
            <person name="Li Q."/>
            <person name="Min J."/>
            <person name="Yang Y."/>
            <person name="Wang X."/>
            <person name="Fang X."/>
            <person name="Hall R.S."/>
            <person name="Hofmann A."/>
            <person name="Sternberg P.W."/>
            <person name="Jex A.R."/>
            <person name="Gasser R.B."/>
        </authorList>
    </citation>
    <scope>NUCLEOTIDE SEQUENCE [LARGE SCALE GENOMIC DNA]</scope>
    <source>
        <strain evidence="2">PN_DK_2014</strain>
    </source>
</reference>
<protein>
    <submittedName>
        <fullName evidence="2">Uncharacterized protein</fullName>
    </submittedName>
</protein>
<name>A0A0B2VHJ8_TOXCA</name>
<evidence type="ECO:0000256" key="1">
    <source>
        <dbReference type="SAM" id="MobiDB-lite"/>
    </source>
</evidence>
<dbReference type="OrthoDB" id="5870709at2759"/>
<gene>
    <name evidence="2" type="ORF">Tcan_09572</name>
</gene>
<dbReference type="AlphaFoldDB" id="A0A0B2VHJ8"/>
<organism evidence="2 3">
    <name type="scientific">Toxocara canis</name>
    <name type="common">Canine roundworm</name>
    <dbReference type="NCBI Taxonomy" id="6265"/>
    <lineage>
        <taxon>Eukaryota</taxon>
        <taxon>Metazoa</taxon>
        <taxon>Ecdysozoa</taxon>
        <taxon>Nematoda</taxon>
        <taxon>Chromadorea</taxon>
        <taxon>Rhabditida</taxon>
        <taxon>Spirurina</taxon>
        <taxon>Ascaridomorpha</taxon>
        <taxon>Ascaridoidea</taxon>
        <taxon>Toxocaridae</taxon>
        <taxon>Toxocara</taxon>
    </lineage>
</organism>
<feature type="region of interest" description="Disordered" evidence="1">
    <location>
        <begin position="55"/>
        <end position="150"/>
    </location>
</feature>
<feature type="compositionally biased region" description="Basic and acidic residues" evidence="1">
    <location>
        <begin position="101"/>
        <end position="128"/>
    </location>
</feature>
<evidence type="ECO:0000313" key="2">
    <source>
        <dbReference type="EMBL" id="KHN80455.1"/>
    </source>
</evidence>
<feature type="compositionally biased region" description="Basic residues" evidence="1">
    <location>
        <begin position="129"/>
        <end position="145"/>
    </location>
</feature>
<accession>A0A0B2VHJ8</accession>
<comment type="caution">
    <text evidence="2">The sequence shown here is derived from an EMBL/GenBank/DDBJ whole genome shotgun (WGS) entry which is preliminary data.</text>
</comment>
<evidence type="ECO:0000313" key="3">
    <source>
        <dbReference type="Proteomes" id="UP000031036"/>
    </source>
</evidence>
<dbReference type="Proteomes" id="UP000031036">
    <property type="component" value="Unassembled WGS sequence"/>
</dbReference>